<dbReference type="InterPro" id="IPR034913">
    <property type="entry name" value="mS27/PTCD2"/>
</dbReference>
<proteinExistence type="inferred from homology"/>
<dbReference type="GO" id="GO:0055001">
    <property type="term" value="P:muscle cell development"/>
    <property type="evidence" value="ECO:0007669"/>
    <property type="project" value="Ensembl"/>
</dbReference>
<keyword evidence="4" id="KW-0507">mRNA processing</keyword>
<dbReference type="Gene3D" id="1.25.40.10">
    <property type="entry name" value="Tetratricopeptide repeat domain"/>
    <property type="match status" value="1"/>
</dbReference>
<dbReference type="GeneTree" id="ENSGT00390000009329"/>
<dbReference type="Ensembl" id="ENSSPUT00000000163.1">
    <property type="protein sequence ID" value="ENSSPUP00000000146.1"/>
    <property type="gene ID" value="ENSSPUG00000000176.1"/>
</dbReference>
<reference evidence="8" key="2">
    <citation type="submission" date="2025-09" db="UniProtKB">
        <authorList>
            <consortium name="Ensembl"/>
        </authorList>
    </citation>
    <scope>IDENTIFICATION</scope>
</reference>
<dbReference type="GO" id="GO:0001889">
    <property type="term" value="P:liver development"/>
    <property type="evidence" value="ECO:0007669"/>
    <property type="project" value="Ensembl"/>
</dbReference>
<evidence type="ECO:0000256" key="7">
    <source>
        <dbReference type="SAM" id="SignalP"/>
    </source>
</evidence>
<evidence type="ECO:0000313" key="9">
    <source>
        <dbReference type="Proteomes" id="UP000694392"/>
    </source>
</evidence>
<dbReference type="GO" id="GO:0003723">
    <property type="term" value="F:RNA binding"/>
    <property type="evidence" value="ECO:0007669"/>
    <property type="project" value="TreeGrafter"/>
</dbReference>
<sequence length="391" mass="45306">MATAVRGRVNRLLRQLLTHSLLLSATPAPSCWSCPHGAKRCLLSEDIVRLQQYRQNKMEFGKRIYGRKDPYFKSIEEKLENNIQILRDELKLLLHLCETPDDVELVKKVVYRYHAENRNVNSGRYKFGPLFMRLCYELDLEASAVELIKDQTLHGFFSDSASFNILMDMLFIKGHYERALEVLLEMRKQGVKFNKNTCTLAYAICYKLNSPETFKICTTLLEELQFVGDRLPKKACYFAVAFALVQNDVAKARFFYSHIMNHESRVCTNLNILIQAQSGELEDLINTLETATTVGASEYVKKPKFSNQVLTQIGEKLRKNHALHARFESLYDRLHLLGQVTFLTLDDLLSPTKKQLLSQNQAHQQTCKMLQSALFTEYFQVWLQIMLHTFK</sequence>
<reference evidence="8" key="1">
    <citation type="submission" date="2025-08" db="UniProtKB">
        <authorList>
            <consortium name="Ensembl"/>
        </authorList>
    </citation>
    <scope>IDENTIFICATION</scope>
</reference>
<evidence type="ECO:0000256" key="4">
    <source>
        <dbReference type="ARBA" id="ARBA00022664"/>
    </source>
</evidence>
<evidence type="ECO:0000256" key="1">
    <source>
        <dbReference type="ARBA" id="ARBA00004173"/>
    </source>
</evidence>
<dbReference type="PANTHER" id="PTHR14700:SF0">
    <property type="entry name" value="PENTATRICOPEPTIDE REPEAT-CONTAINING PROTEIN 2, MITOCHONDRIAL"/>
    <property type="match status" value="1"/>
</dbReference>
<comment type="subcellular location">
    <subcellularLocation>
        <location evidence="1">Mitochondrion</location>
    </subcellularLocation>
</comment>
<dbReference type="GO" id="GO:0007005">
    <property type="term" value="P:mitochondrion organization"/>
    <property type="evidence" value="ECO:0007669"/>
    <property type="project" value="Ensembl"/>
</dbReference>
<dbReference type="GO" id="GO:0055010">
    <property type="term" value="P:ventricular cardiac muscle tissue morphogenesis"/>
    <property type="evidence" value="ECO:0007669"/>
    <property type="project" value="Ensembl"/>
</dbReference>
<accession>A0A8D0L0Q8</accession>
<gene>
    <name evidence="8" type="primary">PTCD2</name>
</gene>
<dbReference type="Proteomes" id="UP000694392">
    <property type="component" value="Unplaced"/>
</dbReference>
<name>A0A8D0L0Q8_SPHPU</name>
<evidence type="ECO:0000313" key="8">
    <source>
        <dbReference type="Ensembl" id="ENSSPUP00000000146.1"/>
    </source>
</evidence>
<dbReference type="InterPro" id="IPR011990">
    <property type="entry name" value="TPR-like_helical_dom_sf"/>
</dbReference>
<organism evidence="8 9">
    <name type="scientific">Sphenodon punctatus</name>
    <name type="common">Tuatara</name>
    <name type="synonym">Hatteria punctata</name>
    <dbReference type="NCBI Taxonomy" id="8508"/>
    <lineage>
        <taxon>Eukaryota</taxon>
        <taxon>Metazoa</taxon>
        <taxon>Chordata</taxon>
        <taxon>Craniata</taxon>
        <taxon>Vertebrata</taxon>
        <taxon>Euteleostomi</taxon>
        <taxon>Lepidosauria</taxon>
        <taxon>Sphenodontia</taxon>
        <taxon>Sphenodontidae</taxon>
        <taxon>Sphenodon</taxon>
    </lineage>
</organism>
<evidence type="ECO:0000256" key="5">
    <source>
        <dbReference type="ARBA" id="ARBA00023128"/>
    </source>
</evidence>
<evidence type="ECO:0000256" key="3">
    <source>
        <dbReference type="ARBA" id="ARBA00014675"/>
    </source>
</evidence>
<feature type="chain" id="PRO_5034043210" description="Pentatricopeptide repeat-containing protein 2, mitochondrial" evidence="7">
    <location>
        <begin position="34"/>
        <end position="391"/>
    </location>
</feature>
<dbReference type="Pfam" id="PF10037">
    <property type="entry name" value="MRP-S27"/>
    <property type="match status" value="1"/>
</dbReference>
<dbReference type="GO" id="GO:0001822">
    <property type="term" value="P:kidney development"/>
    <property type="evidence" value="ECO:0007669"/>
    <property type="project" value="Ensembl"/>
</dbReference>
<dbReference type="GO" id="GO:0050684">
    <property type="term" value="P:regulation of mRNA processing"/>
    <property type="evidence" value="ECO:0007669"/>
    <property type="project" value="Ensembl"/>
</dbReference>
<dbReference type="PROSITE" id="PS51375">
    <property type="entry name" value="PPR"/>
    <property type="match status" value="1"/>
</dbReference>
<evidence type="ECO:0000256" key="2">
    <source>
        <dbReference type="ARBA" id="ARBA00008677"/>
    </source>
</evidence>
<keyword evidence="9" id="KW-1185">Reference proteome</keyword>
<dbReference type="NCBIfam" id="TIGR00756">
    <property type="entry name" value="PPR"/>
    <property type="match status" value="1"/>
</dbReference>
<comment type="similarity">
    <text evidence="2">Belongs to the PTCD2 family.</text>
</comment>
<dbReference type="GO" id="GO:0010468">
    <property type="term" value="P:regulation of gene expression"/>
    <property type="evidence" value="ECO:0007669"/>
    <property type="project" value="Ensembl"/>
</dbReference>
<feature type="signal peptide" evidence="7">
    <location>
        <begin position="1"/>
        <end position="33"/>
    </location>
</feature>
<protein>
    <recommendedName>
        <fullName evidence="3">Pentatricopeptide repeat-containing protein 2, mitochondrial</fullName>
    </recommendedName>
</protein>
<keyword evidence="7" id="KW-0732">Signal</keyword>
<dbReference type="PANTHER" id="PTHR14700">
    <property type="entry name" value="PENTATRICOPEPTIDE REPEAT-CONTAINING PROTEIN 2, MITOCHONDRIAL"/>
    <property type="match status" value="1"/>
</dbReference>
<evidence type="ECO:0000256" key="6">
    <source>
        <dbReference type="PROSITE-ProRule" id="PRU00708"/>
    </source>
</evidence>
<dbReference type="AlphaFoldDB" id="A0A8D0L0Q8"/>
<dbReference type="GO" id="GO:0006397">
    <property type="term" value="P:mRNA processing"/>
    <property type="evidence" value="ECO:0007669"/>
    <property type="project" value="UniProtKB-KW"/>
</dbReference>
<feature type="repeat" description="PPR" evidence="6">
    <location>
        <begin position="159"/>
        <end position="193"/>
    </location>
</feature>
<dbReference type="InterPro" id="IPR002885">
    <property type="entry name" value="PPR_rpt"/>
</dbReference>
<dbReference type="GO" id="GO:0005739">
    <property type="term" value="C:mitochondrion"/>
    <property type="evidence" value="ECO:0007669"/>
    <property type="project" value="UniProtKB-SubCell"/>
</dbReference>
<dbReference type="InterPro" id="IPR034629">
    <property type="entry name" value="PTCD2"/>
</dbReference>
<dbReference type="OMA" id="KFYCSQI"/>
<keyword evidence="5" id="KW-0496">Mitochondrion</keyword>